<evidence type="ECO:0000313" key="1">
    <source>
        <dbReference type="EMBL" id="GHC48159.1"/>
    </source>
</evidence>
<reference evidence="1" key="1">
    <citation type="journal article" date="2014" name="Int. J. Syst. Evol. Microbiol.">
        <title>Complete genome sequence of Corynebacterium casei LMG S-19264T (=DSM 44701T), isolated from a smear-ripened cheese.</title>
        <authorList>
            <consortium name="US DOE Joint Genome Institute (JGI-PGF)"/>
            <person name="Walter F."/>
            <person name="Albersmeier A."/>
            <person name="Kalinowski J."/>
            <person name="Ruckert C."/>
        </authorList>
    </citation>
    <scope>NUCLEOTIDE SEQUENCE</scope>
    <source>
        <strain evidence="1">KCTC 23310</strain>
    </source>
</reference>
<dbReference type="InterPro" id="IPR029063">
    <property type="entry name" value="SAM-dependent_MTases_sf"/>
</dbReference>
<comment type="caution">
    <text evidence="1">The sequence shown here is derived from an EMBL/GenBank/DDBJ whole genome shotgun (WGS) entry which is preliminary data.</text>
</comment>
<dbReference type="InterPro" id="IPR002052">
    <property type="entry name" value="DNA_methylase_N6_adenine_CS"/>
</dbReference>
<dbReference type="GO" id="GO:0008168">
    <property type="term" value="F:methyltransferase activity"/>
    <property type="evidence" value="ECO:0007669"/>
    <property type="project" value="InterPro"/>
</dbReference>
<evidence type="ECO:0008006" key="3">
    <source>
        <dbReference type="Google" id="ProtNLM"/>
    </source>
</evidence>
<dbReference type="PROSITE" id="PS00092">
    <property type="entry name" value="N6_MTASE"/>
    <property type="match status" value="1"/>
</dbReference>
<dbReference type="GO" id="GO:0003676">
    <property type="term" value="F:nucleic acid binding"/>
    <property type="evidence" value="ECO:0007669"/>
    <property type="project" value="InterPro"/>
</dbReference>
<dbReference type="Proteomes" id="UP000638981">
    <property type="component" value="Unassembled WGS sequence"/>
</dbReference>
<evidence type="ECO:0000313" key="2">
    <source>
        <dbReference type="Proteomes" id="UP000638981"/>
    </source>
</evidence>
<protein>
    <recommendedName>
        <fullName evidence="3">DNA methylase N-4/N-6 domain-containing protein</fullName>
    </recommendedName>
</protein>
<proteinExistence type="predicted"/>
<dbReference type="AlphaFoldDB" id="A0A918TGH2"/>
<reference evidence="1" key="2">
    <citation type="submission" date="2020-09" db="EMBL/GenBank/DDBJ databases">
        <authorList>
            <person name="Sun Q."/>
            <person name="Kim S."/>
        </authorList>
    </citation>
    <scope>NUCLEOTIDE SEQUENCE</scope>
    <source>
        <strain evidence="1">KCTC 23310</strain>
    </source>
</reference>
<dbReference type="SUPFAM" id="SSF53335">
    <property type="entry name" value="S-adenosyl-L-methionine-dependent methyltransferases"/>
    <property type="match status" value="1"/>
</dbReference>
<sequence>MGTSIGAGMTNHLYYGDNLKVLRDSIRDESVDLIYLDPPFNSNASYSVLLKGPSGTESAAQIEAF</sequence>
<name>A0A918TGH2_9RHOB</name>
<accession>A0A918TGH2</accession>
<dbReference type="EMBL" id="BMYJ01000002">
    <property type="protein sequence ID" value="GHC48159.1"/>
    <property type="molecule type" value="Genomic_DNA"/>
</dbReference>
<gene>
    <name evidence="1" type="ORF">GCM10007315_07640</name>
</gene>
<keyword evidence="2" id="KW-1185">Reference proteome</keyword>
<dbReference type="GO" id="GO:0032259">
    <property type="term" value="P:methylation"/>
    <property type="evidence" value="ECO:0007669"/>
    <property type="project" value="InterPro"/>
</dbReference>
<dbReference type="Gene3D" id="3.40.50.150">
    <property type="entry name" value="Vaccinia Virus protein VP39"/>
    <property type="match status" value="1"/>
</dbReference>
<organism evidence="1 2">
    <name type="scientific">Neogemmobacter tilapiae</name>
    <dbReference type="NCBI Taxonomy" id="875041"/>
    <lineage>
        <taxon>Bacteria</taxon>
        <taxon>Pseudomonadati</taxon>
        <taxon>Pseudomonadota</taxon>
        <taxon>Alphaproteobacteria</taxon>
        <taxon>Rhodobacterales</taxon>
        <taxon>Paracoccaceae</taxon>
        <taxon>Neogemmobacter</taxon>
    </lineage>
</organism>